<protein>
    <recommendedName>
        <fullName evidence="3">Acidic fibroblast growth factor intracellular-binding protein</fullName>
    </recommendedName>
</protein>
<proteinExistence type="predicted"/>
<dbReference type="PANTHER" id="PTHR13223">
    <property type="entry name" value="ACIDIC FIBROBLAST GROWTH FACTOR INTRACELLULAR BINDING PROTEIN"/>
    <property type="match status" value="1"/>
</dbReference>
<dbReference type="Pfam" id="PF05427">
    <property type="entry name" value="FIBP"/>
    <property type="match status" value="1"/>
</dbReference>
<dbReference type="Proteomes" id="UP001479436">
    <property type="component" value="Unassembled WGS sequence"/>
</dbReference>
<name>A0ABR2WV11_9FUNG</name>
<reference evidence="1 2" key="1">
    <citation type="submission" date="2023-04" db="EMBL/GenBank/DDBJ databases">
        <title>Genome of Basidiobolus ranarum AG-B5.</title>
        <authorList>
            <person name="Stajich J.E."/>
            <person name="Carter-House D."/>
            <person name="Gryganskyi A."/>
        </authorList>
    </citation>
    <scope>NUCLEOTIDE SEQUENCE [LARGE SCALE GENOMIC DNA]</scope>
    <source>
        <strain evidence="1 2">AG-B5</strain>
    </source>
</reference>
<keyword evidence="2" id="KW-1185">Reference proteome</keyword>
<sequence>MSEFTIFLENDFVVDENIFSQWLMGLTVEQTYEGQKQQVVNGISPKTVYNYVLSYYRAFEMFESYLHRPRYFIGQFLFPLPIEVKRELVERYYSFDETVMRELLGKKLNSRLRKDLEDISIKSKIPLGSCRRQFDNLKRILKQVEDTEGQRIIEDIEQKFLLSTKLASQYAHIIFMSNNRLDTSRRKLTYYNFGDFEFCASVLSQYWTPTTSTNLEGFDENLALDIRDVKLAMTRDKGQVEEYRIAVFQDLKTHTNVNTSDKFSHQFKFLYRNILNIGCDLYNAKETKDIFLNLMEKIIEPCVLVGLSASDMDLLFSSMITSFALLSFSDTTLKKRYIAAMTRLLTGIRLMSTRLYRVPKFSPLTRIRAS</sequence>
<dbReference type="EMBL" id="JASJQH010000290">
    <property type="protein sequence ID" value="KAK9765287.1"/>
    <property type="molecule type" value="Genomic_DNA"/>
</dbReference>
<gene>
    <name evidence="1" type="ORF">K7432_006516</name>
</gene>
<organism evidence="1 2">
    <name type="scientific">Basidiobolus ranarum</name>
    <dbReference type="NCBI Taxonomy" id="34480"/>
    <lineage>
        <taxon>Eukaryota</taxon>
        <taxon>Fungi</taxon>
        <taxon>Fungi incertae sedis</taxon>
        <taxon>Zoopagomycota</taxon>
        <taxon>Entomophthoromycotina</taxon>
        <taxon>Basidiobolomycetes</taxon>
        <taxon>Basidiobolales</taxon>
        <taxon>Basidiobolaceae</taxon>
        <taxon>Basidiobolus</taxon>
    </lineage>
</organism>
<dbReference type="PANTHER" id="PTHR13223:SF2">
    <property type="entry name" value="ACIDIC FIBROBLAST GROWTH FACTOR INTRACELLULAR-BINDING PROTEIN"/>
    <property type="match status" value="1"/>
</dbReference>
<evidence type="ECO:0000313" key="1">
    <source>
        <dbReference type="EMBL" id="KAK9765287.1"/>
    </source>
</evidence>
<accession>A0ABR2WV11</accession>
<evidence type="ECO:0000313" key="2">
    <source>
        <dbReference type="Proteomes" id="UP001479436"/>
    </source>
</evidence>
<evidence type="ECO:0008006" key="3">
    <source>
        <dbReference type="Google" id="ProtNLM"/>
    </source>
</evidence>
<comment type="caution">
    <text evidence="1">The sequence shown here is derived from an EMBL/GenBank/DDBJ whole genome shotgun (WGS) entry which is preliminary data.</text>
</comment>
<dbReference type="InterPro" id="IPR008614">
    <property type="entry name" value="FIBP"/>
</dbReference>